<name>A0A2T6ZNX0_TUBBO</name>
<comment type="caution">
    <text evidence="2">The sequence shown here is derived from an EMBL/GenBank/DDBJ whole genome shotgun (WGS) entry which is preliminary data.</text>
</comment>
<evidence type="ECO:0000313" key="2">
    <source>
        <dbReference type="EMBL" id="PUU77188.1"/>
    </source>
</evidence>
<protein>
    <submittedName>
        <fullName evidence="2">Uncharacterized protein</fullName>
    </submittedName>
</protein>
<reference evidence="2 3" key="1">
    <citation type="submission" date="2017-04" db="EMBL/GenBank/DDBJ databases">
        <title>Draft genome sequence of Tuber borchii Vittad., a whitish edible truffle.</title>
        <authorList>
            <consortium name="DOE Joint Genome Institute"/>
            <person name="Murat C."/>
            <person name="Kuo A."/>
            <person name="Barry K.W."/>
            <person name="Clum A."/>
            <person name="Dockter R.B."/>
            <person name="Fauchery L."/>
            <person name="Iotti M."/>
            <person name="Kohler A."/>
            <person name="Labutti K."/>
            <person name="Lindquist E.A."/>
            <person name="Lipzen A."/>
            <person name="Ohm R.A."/>
            <person name="Wang M."/>
            <person name="Grigoriev I.V."/>
            <person name="Zambonelli A."/>
            <person name="Martin F.M."/>
        </authorList>
    </citation>
    <scope>NUCLEOTIDE SEQUENCE [LARGE SCALE GENOMIC DNA]</scope>
    <source>
        <strain evidence="2 3">Tbo3840</strain>
    </source>
</reference>
<dbReference type="EMBL" id="NESQ01000159">
    <property type="protein sequence ID" value="PUU77188.1"/>
    <property type="molecule type" value="Genomic_DNA"/>
</dbReference>
<feature type="region of interest" description="Disordered" evidence="1">
    <location>
        <begin position="194"/>
        <end position="250"/>
    </location>
</feature>
<dbReference type="Proteomes" id="UP000244722">
    <property type="component" value="Unassembled WGS sequence"/>
</dbReference>
<feature type="region of interest" description="Disordered" evidence="1">
    <location>
        <begin position="38"/>
        <end position="67"/>
    </location>
</feature>
<sequence length="264" mass="29205">MRQQTLIKDGRFVTGWHFDSRDDFLQNRLLLPPLQREEYESQFPPPASPSLSPSTPPSPPLPRPTSQPVLILRVPQSGRLYHICPPTHPQMLRKQWAAMLQRRKIFLRGEAWKSVTLGELTGICARRVGAIEGWTKLGVGVGDISLRFCGVEVGREITIGELIDFARVRLGEPEDGIWECPIFLEVGIQRASPSSAASTAAMGSDERGRKKMGKEAEGAEEEEGEEEEKEHGKDTIQLASPARTPSSGTIAGYLGWICDERHGG</sequence>
<feature type="compositionally biased region" description="Basic and acidic residues" evidence="1">
    <location>
        <begin position="204"/>
        <end position="217"/>
    </location>
</feature>
<organism evidence="2 3">
    <name type="scientific">Tuber borchii</name>
    <name type="common">White truffle</name>
    <dbReference type="NCBI Taxonomy" id="42251"/>
    <lineage>
        <taxon>Eukaryota</taxon>
        <taxon>Fungi</taxon>
        <taxon>Dikarya</taxon>
        <taxon>Ascomycota</taxon>
        <taxon>Pezizomycotina</taxon>
        <taxon>Pezizomycetes</taxon>
        <taxon>Pezizales</taxon>
        <taxon>Tuberaceae</taxon>
        <taxon>Tuber</taxon>
    </lineage>
</organism>
<proteinExistence type="predicted"/>
<feature type="compositionally biased region" description="Pro residues" evidence="1">
    <location>
        <begin position="43"/>
        <end position="65"/>
    </location>
</feature>
<evidence type="ECO:0000313" key="3">
    <source>
        <dbReference type="Proteomes" id="UP000244722"/>
    </source>
</evidence>
<feature type="compositionally biased region" description="Low complexity" evidence="1">
    <location>
        <begin position="194"/>
        <end position="203"/>
    </location>
</feature>
<gene>
    <name evidence="2" type="ORF">B9Z19DRAFT_1066019</name>
</gene>
<keyword evidence="3" id="KW-1185">Reference proteome</keyword>
<evidence type="ECO:0000256" key="1">
    <source>
        <dbReference type="SAM" id="MobiDB-lite"/>
    </source>
</evidence>
<dbReference type="OrthoDB" id="10371673at2759"/>
<dbReference type="AlphaFoldDB" id="A0A2T6ZNX0"/>
<feature type="compositionally biased region" description="Acidic residues" evidence="1">
    <location>
        <begin position="218"/>
        <end position="228"/>
    </location>
</feature>
<accession>A0A2T6ZNX0</accession>